<dbReference type="SUPFAM" id="SSF53901">
    <property type="entry name" value="Thiolase-like"/>
    <property type="match status" value="1"/>
</dbReference>
<dbReference type="Gene3D" id="3.40.47.10">
    <property type="match status" value="1"/>
</dbReference>
<dbReference type="AlphaFoldDB" id="A0A1K0IMX8"/>
<protein>
    <submittedName>
        <fullName evidence="2">Putative thiolase (Modular protein)</fullName>
    </submittedName>
</protein>
<dbReference type="PANTHER" id="PTHR42870:SF1">
    <property type="entry name" value="NON-SPECIFIC LIPID-TRANSFER PROTEIN-LIKE 2"/>
    <property type="match status" value="1"/>
</dbReference>
<feature type="domain" description="Thiolase C-terminal" evidence="1">
    <location>
        <begin position="415"/>
        <end position="559"/>
    </location>
</feature>
<accession>A0A1K0IMX8</accession>
<dbReference type="SUPFAM" id="SSF54637">
    <property type="entry name" value="Thioesterase/thiol ester dehydrase-isomerase"/>
    <property type="match status" value="1"/>
</dbReference>
<dbReference type="InterPro" id="IPR055140">
    <property type="entry name" value="Thiolase_C_2"/>
</dbReference>
<dbReference type="InterPro" id="IPR029069">
    <property type="entry name" value="HotDog_dom_sf"/>
</dbReference>
<dbReference type="GO" id="GO:0016746">
    <property type="term" value="F:acyltransferase activity"/>
    <property type="evidence" value="ECO:0007669"/>
    <property type="project" value="InterPro"/>
</dbReference>
<dbReference type="Gene3D" id="3.10.129.10">
    <property type="entry name" value="Hotdog Thioesterase"/>
    <property type="match status" value="1"/>
</dbReference>
<sequence>MTLRIDPQRDRMQGLTAREARMIEDKAQRHWEDVTEGEALADIAFPLTLHRLVVAAGANRDFNAIHHNSDIARASGAQEAYANNVFLQGMWERSVRAYIGSAGTIVRLGPFRMSSFNVAGDTVLTQGPGAAQVARRRKALRRARDALRERARHLGRAWPCRGDAAGTEFIARRQRDNRMKHPALTGAYSTAVGRLPESSCMSLHMDAALGAVADAGLKMSDIDGLLCAYSTTEPHMLLSSLVAEYLGIQPAYAASLSVGGATACIMVMTAAALVSQGHCRHVLVVTGDNRLSGMGRAAQGMLAAGGSQEFEQPYGPSVPAFYALVARRYMHEYGLMPEHMASVATTQRAYAALHPLAHMRQPLALGQAMSARLVSSPLRLFDCCPVSDGAAAVIVSAPDAAADTAALPIHVIGSGQGHTHEHVVSAPSLTDFGCKQSSRTTFARAGIRPADIDVAEIYDSFTITLLVELESMGFFERGEAGPAALAGELGVNGRLACNTHGGLLSYGHSGAAGGMFHVVEAVSQLRGQAQERQVRDARIAMVHGDGGVLSAHCSLILARA</sequence>
<proteinExistence type="predicted"/>
<reference evidence="2" key="1">
    <citation type="submission" date="2016-09" db="EMBL/GenBank/DDBJ databases">
        <authorList>
            <person name="Capua I."/>
            <person name="De Benedictis P."/>
            <person name="Joannis T."/>
            <person name="Lombin L.H."/>
            <person name="Cattoli G."/>
        </authorList>
    </citation>
    <scope>NUCLEOTIDE SEQUENCE</scope>
    <source>
        <strain evidence="2">B9</strain>
    </source>
</reference>
<name>A0A1K0IMX8_CUPNE</name>
<dbReference type="Pfam" id="PF22691">
    <property type="entry name" value="Thiolase_C_1"/>
    <property type="match status" value="1"/>
</dbReference>
<dbReference type="PANTHER" id="PTHR42870">
    <property type="entry name" value="ACETYL-COA C-ACETYLTRANSFERASE"/>
    <property type="match status" value="1"/>
</dbReference>
<dbReference type="CDD" id="cd00829">
    <property type="entry name" value="SCP-x_thiolase"/>
    <property type="match status" value="1"/>
</dbReference>
<gene>
    <name evidence="2" type="ORF">CNECB9_5000009</name>
</gene>
<evidence type="ECO:0000313" key="2">
    <source>
        <dbReference type="EMBL" id="SCU90955.1"/>
    </source>
</evidence>
<dbReference type="EMBL" id="FMSH01000447">
    <property type="protein sequence ID" value="SCU90955.1"/>
    <property type="molecule type" value="Genomic_DNA"/>
</dbReference>
<organism evidence="2">
    <name type="scientific">Cupriavidus necator</name>
    <name type="common">Alcaligenes eutrophus</name>
    <name type="synonym">Ralstonia eutropha</name>
    <dbReference type="NCBI Taxonomy" id="106590"/>
    <lineage>
        <taxon>Bacteria</taxon>
        <taxon>Pseudomonadati</taxon>
        <taxon>Pseudomonadota</taxon>
        <taxon>Betaproteobacteria</taxon>
        <taxon>Burkholderiales</taxon>
        <taxon>Burkholderiaceae</taxon>
        <taxon>Cupriavidus</taxon>
    </lineage>
</organism>
<evidence type="ECO:0000259" key="1">
    <source>
        <dbReference type="Pfam" id="PF22691"/>
    </source>
</evidence>
<dbReference type="InterPro" id="IPR016039">
    <property type="entry name" value="Thiolase-like"/>
</dbReference>